<dbReference type="SUPFAM" id="SSF50346">
    <property type="entry name" value="PRC-barrel domain"/>
    <property type="match status" value="1"/>
</dbReference>
<gene>
    <name evidence="4" type="ORF">H6G03_25505</name>
</gene>
<evidence type="ECO:0000259" key="2">
    <source>
        <dbReference type="Pfam" id="PF05239"/>
    </source>
</evidence>
<dbReference type="PANTHER" id="PTHR38463">
    <property type="entry name" value="STRESS RESPONSE PROTEIN YSNF"/>
    <property type="match status" value="1"/>
</dbReference>
<name>A0A926VIE8_9CYAN</name>
<feature type="domain" description="DUF2382" evidence="3">
    <location>
        <begin position="157"/>
        <end position="268"/>
    </location>
</feature>
<dbReference type="GO" id="GO:0030077">
    <property type="term" value="C:plasma membrane light-harvesting complex"/>
    <property type="evidence" value="ECO:0007669"/>
    <property type="project" value="InterPro"/>
</dbReference>
<evidence type="ECO:0000256" key="1">
    <source>
        <dbReference type="SAM" id="MobiDB-lite"/>
    </source>
</evidence>
<keyword evidence="5" id="KW-1185">Reference proteome</keyword>
<dbReference type="InterPro" id="IPR019060">
    <property type="entry name" value="DUF2382"/>
</dbReference>
<evidence type="ECO:0000313" key="4">
    <source>
        <dbReference type="EMBL" id="MBD2184384.1"/>
    </source>
</evidence>
<accession>A0A926VIE8</accession>
<evidence type="ECO:0000259" key="3">
    <source>
        <dbReference type="Pfam" id="PF09557"/>
    </source>
</evidence>
<dbReference type="Pfam" id="PF09557">
    <property type="entry name" value="DUF2382"/>
    <property type="match status" value="1"/>
</dbReference>
<sequence length="282" mass="32562">MALIELEDYYPNYRETLGNDDIKTLDLYTVGGEKAGSVSDVLVDREGRFRYLVIDTGAFGFGKKILLPIGLSRIDYNLHRVFVDGLSKEQVQNLPEYKKSLTVDYDYEERLRGVYRPLATDRGESIPGSETYNRDTYNYDREPYLYNINEGENQTFRLYEERLIGSKERHKVGEVAVGKRIETETARISVPIEKERIVIERNNPTDATPVNPSDADFQSGEVARMEVYQETANIQKQAFVREEVSLRKEIDRDTVETEDTVRREELDIHTEGDPVVDRGERT</sequence>
<dbReference type="Proteomes" id="UP000641646">
    <property type="component" value="Unassembled WGS sequence"/>
</dbReference>
<dbReference type="PANTHER" id="PTHR38463:SF1">
    <property type="entry name" value="STRESS RESPONSE PROTEIN YSNF"/>
    <property type="match status" value="1"/>
</dbReference>
<dbReference type="EMBL" id="JACJPW010000081">
    <property type="protein sequence ID" value="MBD2184384.1"/>
    <property type="molecule type" value="Genomic_DNA"/>
</dbReference>
<dbReference type="InterPro" id="IPR011033">
    <property type="entry name" value="PRC_barrel-like_sf"/>
</dbReference>
<comment type="caution">
    <text evidence="4">The sequence shown here is derived from an EMBL/GenBank/DDBJ whole genome shotgun (WGS) entry which is preliminary data.</text>
</comment>
<proteinExistence type="predicted"/>
<feature type="domain" description="PRC-barrel" evidence="2">
    <location>
        <begin position="20"/>
        <end position="89"/>
    </location>
</feature>
<feature type="region of interest" description="Disordered" evidence="1">
    <location>
        <begin position="252"/>
        <end position="282"/>
    </location>
</feature>
<dbReference type="RefSeq" id="WP_190470654.1">
    <property type="nucleotide sequence ID" value="NZ_JACJPW010000081.1"/>
</dbReference>
<dbReference type="Gene3D" id="3.90.50.10">
    <property type="entry name" value="Photosynthetic Reaction Center, subunit H, domain 2"/>
    <property type="match status" value="1"/>
</dbReference>
<reference evidence="4" key="2">
    <citation type="submission" date="2020-08" db="EMBL/GenBank/DDBJ databases">
        <authorList>
            <person name="Chen M."/>
            <person name="Teng W."/>
            <person name="Zhao L."/>
            <person name="Hu C."/>
            <person name="Zhou Y."/>
            <person name="Han B."/>
            <person name="Song L."/>
            <person name="Shu W."/>
        </authorList>
    </citation>
    <scope>NUCLEOTIDE SEQUENCE</scope>
    <source>
        <strain evidence="4">FACHB-1375</strain>
    </source>
</reference>
<reference evidence="4" key="1">
    <citation type="journal article" date="2015" name="ISME J.">
        <title>Draft Genome Sequence of Streptomyces incarnatus NRRL8089, which Produces the Nucleoside Antibiotic Sinefungin.</title>
        <authorList>
            <person name="Oshima K."/>
            <person name="Hattori M."/>
            <person name="Shimizu H."/>
            <person name="Fukuda K."/>
            <person name="Nemoto M."/>
            <person name="Inagaki K."/>
            <person name="Tamura T."/>
        </authorList>
    </citation>
    <scope>NUCLEOTIDE SEQUENCE</scope>
    <source>
        <strain evidence="4">FACHB-1375</strain>
    </source>
</reference>
<dbReference type="InterPro" id="IPR052967">
    <property type="entry name" value="Stress_Response_Assoc"/>
</dbReference>
<protein>
    <submittedName>
        <fullName evidence="4">DUF2382 domain-containing protein</fullName>
    </submittedName>
</protein>
<dbReference type="AlphaFoldDB" id="A0A926VIE8"/>
<organism evidence="4 5">
    <name type="scientific">Aerosakkonema funiforme FACHB-1375</name>
    <dbReference type="NCBI Taxonomy" id="2949571"/>
    <lineage>
        <taxon>Bacteria</taxon>
        <taxon>Bacillati</taxon>
        <taxon>Cyanobacteriota</taxon>
        <taxon>Cyanophyceae</taxon>
        <taxon>Oscillatoriophycideae</taxon>
        <taxon>Aerosakkonematales</taxon>
        <taxon>Aerosakkonemataceae</taxon>
        <taxon>Aerosakkonema</taxon>
    </lineage>
</organism>
<dbReference type="NCBIfam" id="TIGR02271">
    <property type="entry name" value="YsnF/AvaK domain"/>
    <property type="match status" value="1"/>
</dbReference>
<dbReference type="Pfam" id="PF05239">
    <property type="entry name" value="PRC"/>
    <property type="match status" value="1"/>
</dbReference>
<dbReference type="InterPro" id="IPR014747">
    <property type="entry name" value="Bac_photo_RC_H_C"/>
</dbReference>
<dbReference type="GO" id="GO:0019684">
    <property type="term" value="P:photosynthesis, light reaction"/>
    <property type="evidence" value="ECO:0007669"/>
    <property type="project" value="InterPro"/>
</dbReference>
<dbReference type="InterPro" id="IPR027275">
    <property type="entry name" value="PRC-brl_dom"/>
</dbReference>
<evidence type="ECO:0000313" key="5">
    <source>
        <dbReference type="Proteomes" id="UP000641646"/>
    </source>
</evidence>